<reference evidence="1" key="1">
    <citation type="submission" date="2021-03" db="EMBL/GenBank/DDBJ databases">
        <title>Whole genome sequence of Jiella sp. CQZ9-1.</title>
        <authorList>
            <person name="Tuo L."/>
        </authorList>
    </citation>
    <scope>NUCLEOTIDE SEQUENCE</scope>
    <source>
        <strain evidence="1">CQZ9-1</strain>
    </source>
</reference>
<organism evidence="1 2">
    <name type="scientific">Jiella flava</name>
    <dbReference type="NCBI Taxonomy" id="2816857"/>
    <lineage>
        <taxon>Bacteria</taxon>
        <taxon>Pseudomonadati</taxon>
        <taxon>Pseudomonadota</taxon>
        <taxon>Alphaproteobacteria</taxon>
        <taxon>Hyphomicrobiales</taxon>
        <taxon>Aurantimonadaceae</taxon>
        <taxon>Jiella</taxon>
    </lineage>
</organism>
<gene>
    <name evidence="1" type="ORF">J1C48_12390</name>
</gene>
<dbReference type="RefSeq" id="WP_207258164.1">
    <property type="nucleotide sequence ID" value="NZ_JAFMPP010000010.1"/>
</dbReference>
<evidence type="ECO:0000313" key="2">
    <source>
        <dbReference type="Proteomes" id="UP000664122"/>
    </source>
</evidence>
<keyword evidence="2" id="KW-1185">Reference proteome</keyword>
<dbReference type="EMBL" id="JAFMPP010000010">
    <property type="protein sequence ID" value="MBO0663381.1"/>
    <property type="molecule type" value="Genomic_DNA"/>
</dbReference>
<comment type="caution">
    <text evidence="1">The sequence shown here is derived from an EMBL/GenBank/DDBJ whole genome shotgun (WGS) entry which is preliminary data.</text>
</comment>
<evidence type="ECO:0000313" key="1">
    <source>
        <dbReference type="EMBL" id="MBO0663381.1"/>
    </source>
</evidence>
<sequence>MDRAWIDGQPATSDEALDAAAKLLADAVQPFVGGLRTDVAGLRAAFALAKDLGAIVDHADSATIEPFLSALRDGGAFLAAPAEMRRRADRVLVLGDEPATIGADLLTSLSTSEPDLGVRTRGSGRQIMVLGTVAGPVEGHDGVTRIDCASDDLVDVVGMVRARLAGRPIGEGPLGGTTIATIAEFVAAAGFGCIVFSPAEVGALGSEQVFGLAADLNAETRCSTLPLLGSDNAMGAALLSTWTAGFPLRLSFGRREAEHDAALYASDRQLSGAGEADCAVIVDALADGAAAAAPAVALPAIVLAADPAAAKAAQIGFAVASAGRDHDSILYDSRFGSFVGQTAQESSELPTAAAILTALAERLGGRVADAA</sequence>
<dbReference type="AlphaFoldDB" id="A0A939JXH9"/>
<protein>
    <submittedName>
        <fullName evidence="1">Uncharacterized protein</fullName>
    </submittedName>
</protein>
<proteinExistence type="predicted"/>
<name>A0A939JXH9_9HYPH</name>
<accession>A0A939JXH9</accession>
<dbReference type="Proteomes" id="UP000664122">
    <property type="component" value="Unassembled WGS sequence"/>
</dbReference>